<dbReference type="EMBL" id="LR798288">
    <property type="protein sequence ID" value="CAB5221162.1"/>
    <property type="molecule type" value="Genomic_DNA"/>
</dbReference>
<evidence type="ECO:0000313" key="1">
    <source>
        <dbReference type="EMBL" id="CAB5221162.1"/>
    </source>
</evidence>
<reference evidence="1" key="1">
    <citation type="submission" date="2020-05" db="EMBL/GenBank/DDBJ databases">
        <authorList>
            <person name="Chiriac C."/>
            <person name="Salcher M."/>
            <person name="Ghai R."/>
            <person name="Kavagutti S V."/>
        </authorList>
    </citation>
    <scope>NUCLEOTIDE SEQUENCE</scope>
</reference>
<proteinExistence type="predicted"/>
<gene>
    <name evidence="1" type="ORF">UFOVP247_96</name>
</gene>
<accession>A0A6J7WWX3</accession>
<protein>
    <submittedName>
        <fullName evidence="1">Uncharacterized protein</fullName>
    </submittedName>
</protein>
<organism evidence="1">
    <name type="scientific">uncultured Caudovirales phage</name>
    <dbReference type="NCBI Taxonomy" id="2100421"/>
    <lineage>
        <taxon>Viruses</taxon>
        <taxon>Duplodnaviria</taxon>
        <taxon>Heunggongvirae</taxon>
        <taxon>Uroviricota</taxon>
        <taxon>Caudoviricetes</taxon>
        <taxon>Peduoviridae</taxon>
        <taxon>Maltschvirus</taxon>
        <taxon>Maltschvirus maltsch</taxon>
    </lineage>
</organism>
<sequence length="481" mass="54184">MIQSANPFSARIIDVEMAKFNGADKMSIMPQVVEVVIYQSVFSPVMRATLAVHDLVNLIGNYPISGEESITITLDQDSEDKPYSSTKRSLKFIISGIEKLTADDAGRSMTYLIQLDSFEAYVNAKTKISHAYKDSVEEIIKSILQDYLKTDKKFKLYSDTKKSRDLVVPNMRPFAAIKWLCKFAVSAEPEKYYNHVFYESMNATSQDMQLAREPGGGAGSLSGGFIFKALQKPVYRGAVDDSAYSAAQDKPYYYLSNIEAVRNSPELYKNLQADGFAENRAILNLKYNKRFAGLEKIIGGYMENEYVEINLLQKDHKITRTTVKEAFNPLGIGLLNTSPYIDDVINHDDKEETSGRVRYEINNYDDLNQPSLRDKFGRSIRSTIAFNQLDFYIGVHTDFNFSPGDLIYLKIADIQGFNGVEQDKYISGYFIITEIKNIIRPSGETSTVLRVNKDSYNNGLFQQNLLNPQSPAVPSFGGGVR</sequence>
<name>A0A6J7WWX3_9CAUD</name>